<feature type="domain" description="DDH" evidence="1">
    <location>
        <begin position="19"/>
        <end position="160"/>
    </location>
</feature>
<dbReference type="PANTHER" id="PTHR47618:SF1">
    <property type="entry name" value="BIFUNCTIONAL OLIGORIBONUCLEASE AND PAP PHOSPHATASE NRNA"/>
    <property type="match status" value="1"/>
</dbReference>
<protein>
    <recommendedName>
        <fullName evidence="5">DDH domain-containing protein</fullName>
    </recommendedName>
</protein>
<dbReference type="InterPro" id="IPR003156">
    <property type="entry name" value="DHHA1_dom"/>
</dbReference>
<dbReference type="Pfam" id="PF02272">
    <property type="entry name" value="DHHA1"/>
    <property type="match status" value="1"/>
</dbReference>
<dbReference type="InterPro" id="IPR001667">
    <property type="entry name" value="DDH_dom"/>
</dbReference>
<evidence type="ECO:0000259" key="2">
    <source>
        <dbReference type="Pfam" id="PF02272"/>
    </source>
</evidence>
<dbReference type="SUPFAM" id="SSF64182">
    <property type="entry name" value="DHH phosphoesterases"/>
    <property type="match status" value="1"/>
</dbReference>
<dbReference type="Gene3D" id="3.10.310.30">
    <property type="match status" value="1"/>
</dbReference>
<dbReference type="PANTHER" id="PTHR47618">
    <property type="entry name" value="BIFUNCTIONAL OLIGORIBONUCLEASE AND PAP PHOSPHATASE NRNA"/>
    <property type="match status" value="1"/>
</dbReference>
<dbReference type="AlphaFoldDB" id="A0A1F6NN18"/>
<evidence type="ECO:0000313" key="4">
    <source>
        <dbReference type="Proteomes" id="UP000178349"/>
    </source>
</evidence>
<dbReference type="Pfam" id="PF01368">
    <property type="entry name" value="DHH"/>
    <property type="match status" value="1"/>
</dbReference>
<gene>
    <name evidence="3" type="ORF">A2493_02955</name>
</gene>
<dbReference type="GO" id="GO:0003676">
    <property type="term" value="F:nucleic acid binding"/>
    <property type="evidence" value="ECO:0007669"/>
    <property type="project" value="InterPro"/>
</dbReference>
<dbReference type="InterPro" id="IPR038763">
    <property type="entry name" value="DHH_sf"/>
</dbReference>
<comment type="caution">
    <text evidence="3">The sequence shown here is derived from an EMBL/GenBank/DDBJ whole genome shotgun (WGS) entry which is preliminary data.</text>
</comment>
<evidence type="ECO:0000313" key="3">
    <source>
        <dbReference type="EMBL" id="OGH85143.1"/>
    </source>
</evidence>
<sequence>MPHRIAKKIHNEILEKDNFLLVAHQNPDGDAASAVSVFSQMLEQMGKKYTCFCKTSVSDQFEYLKNVHLFTSDPEVWKQKLGAVIVFDSGDLPYAGIDTFIENIKDTMIINIDHHASNIHFGHHNLVRDTLSSTVEVLYNYFLVNKIKINADMATSLLTGLITDTDNFSNGATSKESLSMASYLVNKGAKFKKIHDYIVLDKNIAILQLWGIVLNRLEVHEKTNIVYTYIKQDDLLKCGVTEEEIGGLSNMMNHLKEGRAIFVFKEKNDGNIKASTRTTREDTDLSKVAQLFGGGGHKKAAGFEVEGPIEKAIEHVWETIEKSNLIV</sequence>
<feature type="domain" description="DHHA1" evidence="2">
    <location>
        <begin position="224"/>
        <end position="321"/>
    </location>
</feature>
<proteinExistence type="predicted"/>
<evidence type="ECO:0008006" key="5">
    <source>
        <dbReference type="Google" id="ProtNLM"/>
    </source>
</evidence>
<organism evidence="3 4">
    <name type="scientific">Candidatus Magasanikbacteria bacterium RIFOXYC12_FULL_33_11</name>
    <dbReference type="NCBI Taxonomy" id="1798701"/>
    <lineage>
        <taxon>Bacteria</taxon>
        <taxon>Candidatus Magasanikiibacteriota</taxon>
    </lineage>
</organism>
<evidence type="ECO:0000259" key="1">
    <source>
        <dbReference type="Pfam" id="PF01368"/>
    </source>
</evidence>
<reference evidence="3 4" key="1">
    <citation type="journal article" date="2016" name="Nat. Commun.">
        <title>Thousands of microbial genomes shed light on interconnected biogeochemical processes in an aquifer system.</title>
        <authorList>
            <person name="Anantharaman K."/>
            <person name="Brown C.T."/>
            <person name="Hug L.A."/>
            <person name="Sharon I."/>
            <person name="Castelle C.J."/>
            <person name="Probst A.J."/>
            <person name="Thomas B.C."/>
            <person name="Singh A."/>
            <person name="Wilkins M.J."/>
            <person name="Karaoz U."/>
            <person name="Brodie E.L."/>
            <person name="Williams K.H."/>
            <person name="Hubbard S.S."/>
            <person name="Banfield J.F."/>
        </authorList>
    </citation>
    <scope>NUCLEOTIDE SEQUENCE [LARGE SCALE GENOMIC DNA]</scope>
</reference>
<dbReference type="Proteomes" id="UP000178349">
    <property type="component" value="Unassembled WGS sequence"/>
</dbReference>
<name>A0A1F6NN18_9BACT</name>
<dbReference type="InterPro" id="IPR051319">
    <property type="entry name" value="Oligoribo/pAp-PDE_c-di-AMP_PDE"/>
</dbReference>
<dbReference type="Gene3D" id="3.90.1640.10">
    <property type="entry name" value="inorganic pyrophosphatase (n-terminal core)"/>
    <property type="match status" value="1"/>
</dbReference>
<dbReference type="EMBL" id="MFQW01000047">
    <property type="protein sequence ID" value="OGH85143.1"/>
    <property type="molecule type" value="Genomic_DNA"/>
</dbReference>
<accession>A0A1F6NN18</accession>